<keyword evidence="1" id="KW-1133">Transmembrane helix</keyword>
<dbReference type="STRING" id="438753.AZC_2823"/>
<dbReference type="AlphaFoldDB" id="A8I9R6"/>
<dbReference type="eggNOG" id="ENOG5030NB4">
    <property type="taxonomic scope" value="Bacteria"/>
</dbReference>
<dbReference type="RefSeq" id="WP_012171347.1">
    <property type="nucleotide sequence ID" value="NC_009937.1"/>
</dbReference>
<feature type="transmembrane region" description="Helical" evidence="1">
    <location>
        <begin position="113"/>
        <end position="134"/>
    </location>
</feature>
<reference evidence="3 4" key="6">
    <citation type="journal article" date="2011" name="Appl. Environ. Microbiol.">
        <title>Involvement of the azorhizobial chromosome partition gene (parA) in the onset of bacteroid differentiation during Sesbania rostrata stem nodule development.</title>
        <authorList>
            <person name="Liu CT."/>
            <person name="Lee KB."/>
            <person name="Wang YS."/>
            <person name="Peng MH."/>
            <person name="Lee KT."/>
            <person name="Suzuki S."/>
            <person name="Suzuki T."/>
            <person name="Oyaizu H."/>
        </authorList>
    </citation>
    <scope>NUCLEOTIDE SEQUENCE [LARGE SCALE GENOMIC DNA]</scope>
    <source>
        <strain evidence="4">ATCC 43989 / DSM 5975 / JCM 20966 / LMG 6465 / NBRC 14845 / NCIMB 13405 / ORS 571</strain>
    </source>
</reference>
<dbReference type="PROSITE" id="PS51257">
    <property type="entry name" value="PROKAR_LIPOPROTEIN"/>
    <property type="match status" value="1"/>
</dbReference>
<dbReference type="HOGENOM" id="CLU_142306_0_0_5"/>
<dbReference type="EMBL" id="AP009384">
    <property type="protein sequence ID" value="BAF88821.1"/>
    <property type="molecule type" value="Genomic_DNA"/>
</dbReference>
<reference evidence="4" key="2">
    <citation type="submission" date="2007-04" db="EMBL/GenBank/DDBJ databases">
        <title>Complete genome sequence of the nitrogen-fixing bacterium Azorhizobium caulinodans ORS571.</title>
        <authorList>
            <person name="Lee K.B."/>
            <person name="Backer P.D."/>
            <person name="Aono T."/>
            <person name="Liu C.T."/>
            <person name="Suzuki S."/>
            <person name="Suzuki T."/>
            <person name="Kaneko T."/>
            <person name="Yamada M."/>
            <person name="Tabata S."/>
            <person name="Kupfer D.M."/>
            <person name="Najar F.Z."/>
            <person name="Wiley G.B."/>
            <person name="Roe B."/>
            <person name="Binnewies T."/>
            <person name="Ussery D."/>
            <person name="Vereecke D."/>
            <person name="Gevers D."/>
            <person name="Holsters M."/>
            <person name="Oyaizu H."/>
        </authorList>
    </citation>
    <scope>NUCLEOTIDE SEQUENCE [LARGE SCALE GENOMIC DNA]</scope>
    <source>
        <strain evidence="4">ATCC 43989 / DSM 5975 / JCM 20966 / LMG 6465 / NBRC 14845 / NCIMB 13405 / ORS 571</strain>
    </source>
</reference>
<evidence type="ECO:0000256" key="1">
    <source>
        <dbReference type="SAM" id="Phobius"/>
    </source>
</evidence>
<name>A8I9R6_AZOC5</name>
<keyword evidence="1" id="KW-0812">Transmembrane</keyword>
<sequence length="149" mass="16179">MSMLRAIGFIFFVLGLGFLIACGALTWHTDRFIRTAARALGVVIALDASRSDGKTYYAPVVRFRTAEGRELMFTSKWRSHPADFDVGEQVEVLYPPDRPGDASIGSLWQQRGVSLILGFMAFVFLVVGVCGIVFGRVPKAPAPAAPPSS</sequence>
<proteinExistence type="predicted"/>
<evidence type="ECO:0000259" key="2">
    <source>
        <dbReference type="Pfam" id="PF12158"/>
    </source>
</evidence>
<reference evidence="3 4" key="1">
    <citation type="journal article" date="2007" name="Appl. Environ. Microbiol.">
        <title>Rhizobial factors required for stem nodule maturation and maintenance in Sesbania rostrata-Azorhizobium caulinodans ORS571 symbiosis.</title>
        <authorList>
            <person name="Suzuki S."/>
            <person name="Aono T."/>
            <person name="Lee KB."/>
            <person name="Suzuki T."/>
            <person name="Liu CT."/>
            <person name="Miwa H."/>
            <person name="Wakao S."/>
            <person name="Iki T."/>
            <person name="Oyaizu H."/>
        </authorList>
    </citation>
    <scope>NUCLEOTIDE SEQUENCE [LARGE SCALE GENOMIC DNA]</scope>
    <source>
        <strain evidence="4">ATCC 43989 / DSM 5975 / JCM 20966 / LMG 6465 / NBRC 14845 / NCIMB 13405 / ORS 571</strain>
    </source>
</reference>
<evidence type="ECO:0000313" key="4">
    <source>
        <dbReference type="Proteomes" id="UP000000270"/>
    </source>
</evidence>
<dbReference type="KEGG" id="azc:AZC_2823"/>
<keyword evidence="1" id="KW-0472">Membrane</keyword>
<reference evidence="3 4" key="4">
    <citation type="journal article" date="2009" name="Appl. Environ. Microbiol.">
        <title>Comparative genome-wide transcriptional profiling of Azorhizobium caulinodans ORS571 grown under free-living and symbiotic conditions.</title>
        <authorList>
            <person name="Tsukada S."/>
            <person name="Aono T."/>
            <person name="Akiba N."/>
            <person name="Lee KB."/>
            <person name="Liu CT."/>
            <person name="Toyazaki H."/>
            <person name="Oyaizu H."/>
        </authorList>
    </citation>
    <scope>NUCLEOTIDE SEQUENCE [LARGE SCALE GENOMIC DNA]</scope>
    <source>
        <strain evidence="4">ATCC 43989 / DSM 5975 / JCM 20966 / LMG 6465 / NBRC 14845 / NCIMB 13405 / ORS 571</strain>
    </source>
</reference>
<feature type="transmembrane region" description="Helical" evidence="1">
    <location>
        <begin position="6"/>
        <end position="27"/>
    </location>
</feature>
<feature type="domain" description="DUF3592" evidence="2">
    <location>
        <begin position="41"/>
        <end position="104"/>
    </location>
</feature>
<reference evidence="3 4" key="3">
    <citation type="journal article" date="2008" name="BMC Genomics">
        <title>The genome of the versatile nitrogen fixer Azorhizobium caulinodans ORS571.</title>
        <authorList>
            <person name="Lee KB."/>
            <person name="Backer P.D."/>
            <person name="Aono T."/>
            <person name="Liu CT."/>
            <person name="Suzuki S."/>
            <person name="Suzuki T."/>
            <person name="Kaneko T."/>
            <person name="Yamada M."/>
            <person name="Tabata S."/>
            <person name="Kupfer D.M."/>
            <person name="Najar F.Z."/>
            <person name="Wiley G.B."/>
            <person name="Roe B."/>
            <person name="Binnewies T.T."/>
            <person name="Ussery D.W."/>
            <person name="D'Haeze W."/>
            <person name="Herder J.D."/>
            <person name="Gevers D."/>
            <person name="Vereecke D."/>
            <person name="Holsters M."/>
            <person name="Oyaizu H."/>
        </authorList>
    </citation>
    <scope>NUCLEOTIDE SEQUENCE [LARGE SCALE GENOMIC DNA]</scope>
    <source>
        <strain evidence="4">ATCC 43989 / DSM 5975 / JCM 20966 / LMG 6465 / NBRC 14845 / NCIMB 13405 / ORS 571</strain>
    </source>
</reference>
<gene>
    <name evidence="3" type="ordered locus">AZC_2823</name>
</gene>
<organism evidence="3 4">
    <name type="scientific">Azorhizobium caulinodans (strain ATCC 43989 / DSM 5975 / JCM 20966 / LMG 6465 / NBRC 14845 / NCIMB 13405 / ORS 571)</name>
    <dbReference type="NCBI Taxonomy" id="438753"/>
    <lineage>
        <taxon>Bacteria</taxon>
        <taxon>Pseudomonadati</taxon>
        <taxon>Pseudomonadota</taxon>
        <taxon>Alphaproteobacteria</taxon>
        <taxon>Hyphomicrobiales</taxon>
        <taxon>Xanthobacteraceae</taxon>
        <taxon>Azorhizobium</taxon>
    </lineage>
</organism>
<protein>
    <recommendedName>
        <fullName evidence="2">DUF3592 domain-containing protein</fullName>
    </recommendedName>
</protein>
<accession>A8I9R6</accession>
<reference evidence="3 4" key="5">
    <citation type="journal article" date="2010" name="Appl. Environ. Microbiol.">
        <title>phrR-like gene praR of Azorhizobium caulinodans ORS571 is essential for symbiosis with Sesbania rostrata and is involved in expression of reb genes.</title>
        <authorList>
            <person name="Akiba N."/>
            <person name="Aono T."/>
            <person name="Toyazaki H."/>
            <person name="Sato S."/>
            <person name="Oyaizu H."/>
        </authorList>
    </citation>
    <scope>NUCLEOTIDE SEQUENCE [LARGE SCALE GENOMIC DNA]</scope>
    <source>
        <strain evidence="4">ATCC 43989 / DSM 5975 / JCM 20966 / LMG 6465 / NBRC 14845 / NCIMB 13405 / ORS 571</strain>
    </source>
</reference>
<dbReference type="InterPro" id="IPR021994">
    <property type="entry name" value="DUF3592"/>
</dbReference>
<evidence type="ECO:0000313" key="3">
    <source>
        <dbReference type="EMBL" id="BAF88821.1"/>
    </source>
</evidence>
<dbReference type="Proteomes" id="UP000000270">
    <property type="component" value="Chromosome"/>
</dbReference>
<keyword evidence="4" id="KW-1185">Reference proteome</keyword>
<dbReference type="Pfam" id="PF12158">
    <property type="entry name" value="DUF3592"/>
    <property type="match status" value="1"/>
</dbReference>